<reference evidence="12" key="2">
    <citation type="submission" date="2021-09" db="EMBL/GenBank/DDBJ databases">
        <authorList>
            <person name="Gilroy R."/>
        </authorList>
    </citation>
    <scope>NUCLEOTIDE SEQUENCE</scope>
    <source>
        <strain evidence="12">4100</strain>
    </source>
</reference>
<dbReference type="PIRSF" id="PIRSF006293">
    <property type="entry name" value="ExsB"/>
    <property type="match status" value="1"/>
</dbReference>
<dbReference type="NCBIfam" id="TIGR00364">
    <property type="entry name" value="7-cyano-7-deazaguanine synthase QueC"/>
    <property type="match status" value="1"/>
</dbReference>
<gene>
    <name evidence="11 12" type="primary">queC</name>
    <name evidence="12" type="ORF">K8V47_06610</name>
</gene>
<feature type="binding site" evidence="11">
    <location>
        <position position="187"/>
    </location>
    <ligand>
        <name>Zn(2+)</name>
        <dbReference type="ChEBI" id="CHEBI:29105"/>
    </ligand>
</feature>
<keyword evidence="2 11" id="KW-0436">Ligase</keyword>
<evidence type="ECO:0000256" key="8">
    <source>
        <dbReference type="ARBA" id="ARBA00037993"/>
    </source>
</evidence>
<dbReference type="AlphaFoldDB" id="A0A4V1LAL5"/>
<feature type="binding site" evidence="11">
    <location>
        <begin position="12"/>
        <end position="22"/>
    </location>
    <ligand>
        <name>ATP</name>
        <dbReference type="ChEBI" id="CHEBI:30616"/>
    </ligand>
</feature>
<keyword evidence="7 11" id="KW-0067">ATP-binding</keyword>
<evidence type="ECO:0000313" key="12">
    <source>
        <dbReference type="EMBL" id="HJE39409.1"/>
    </source>
</evidence>
<feature type="binding site" evidence="11">
    <location>
        <position position="198"/>
    </location>
    <ligand>
        <name>Zn(2+)</name>
        <dbReference type="ChEBI" id="CHEBI:29105"/>
    </ligand>
</feature>
<keyword evidence="4 11" id="KW-0547">Nucleotide-binding</keyword>
<dbReference type="PANTHER" id="PTHR42914">
    <property type="entry name" value="7-CYANO-7-DEAZAGUANINE SYNTHASE"/>
    <property type="match status" value="1"/>
</dbReference>
<name>A0A4V1LAL5_9BACT</name>
<dbReference type="GO" id="GO:0005524">
    <property type="term" value="F:ATP binding"/>
    <property type="evidence" value="ECO:0007669"/>
    <property type="project" value="UniProtKB-UniRule"/>
</dbReference>
<comment type="similarity">
    <text evidence="8 11">Belongs to the QueC family.</text>
</comment>
<dbReference type="EMBL" id="DYXT01000034">
    <property type="protein sequence ID" value="HJE39409.1"/>
    <property type="molecule type" value="Genomic_DNA"/>
</dbReference>
<comment type="catalytic activity">
    <reaction evidence="10 11">
        <text>7-carboxy-7-carbaguanine + NH4(+) + 2 ATP = 7-cyano-7-carbaguanine + 2 AMP + 2 diphosphate + 2 H(+)</text>
        <dbReference type="Rhea" id="RHEA:27982"/>
        <dbReference type="ChEBI" id="CHEBI:15378"/>
        <dbReference type="ChEBI" id="CHEBI:28938"/>
        <dbReference type="ChEBI" id="CHEBI:30616"/>
        <dbReference type="ChEBI" id="CHEBI:33019"/>
        <dbReference type="ChEBI" id="CHEBI:45075"/>
        <dbReference type="ChEBI" id="CHEBI:61036"/>
        <dbReference type="ChEBI" id="CHEBI:456215"/>
        <dbReference type="EC" id="6.3.4.20"/>
    </reaction>
</comment>
<dbReference type="GO" id="GO:0008616">
    <property type="term" value="P:tRNA queuosine(34) biosynthetic process"/>
    <property type="evidence" value="ECO:0007669"/>
    <property type="project" value="UniProtKB-UniRule"/>
</dbReference>
<dbReference type="Proteomes" id="UP000711407">
    <property type="component" value="Unassembled WGS sequence"/>
</dbReference>
<proteinExistence type="inferred from homology"/>
<evidence type="ECO:0000256" key="7">
    <source>
        <dbReference type="ARBA" id="ARBA00022840"/>
    </source>
</evidence>
<feature type="binding site" evidence="11">
    <location>
        <position position="195"/>
    </location>
    <ligand>
        <name>Zn(2+)</name>
        <dbReference type="ChEBI" id="CHEBI:29105"/>
    </ligand>
</feature>
<keyword evidence="6 11" id="KW-0862">Zinc</keyword>
<evidence type="ECO:0000256" key="5">
    <source>
        <dbReference type="ARBA" id="ARBA00022785"/>
    </source>
</evidence>
<protein>
    <recommendedName>
        <fullName evidence="9 11">7-cyano-7-deazaguanine synthase</fullName>
        <ecNumber evidence="9 11">6.3.4.20</ecNumber>
    </recommendedName>
    <alternativeName>
        <fullName evidence="11">7-cyano-7-carbaguanine synthase</fullName>
    </alternativeName>
    <alternativeName>
        <fullName evidence="11">PreQ(0) synthase</fullName>
    </alternativeName>
    <alternativeName>
        <fullName evidence="11">Queuosine biosynthesis protein QueC</fullName>
    </alternativeName>
</protein>
<reference evidence="12" key="1">
    <citation type="journal article" date="2021" name="PeerJ">
        <title>Extensive microbial diversity within the chicken gut microbiome revealed by metagenomics and culture.</title>
        <authorList>
            <person name="Gilroy R."/>
            <person name="Ravi A."/>
            <person name="Getino M."/>
            <person name="Pursley I."/>
            <person name="Horton D.L."/>
            <person name="Alikhan N.F."/>
            <person name="Baker D."/>
            <person name="Gharbi K."/>
            <person name="Hall N."/>
            <person name="Watson M."/>
            <person name="Adriaenssens E.M."/>
            <person name="Foster-Nyarko E."/>
            <person name="Jarju S."/>
            <person name="Secka A."/>
            <person name="Antonio M."/>
            <person name="Oren A."/>
            <person name="Chaudhuri R.R."/>
            <person name="La Ragione R."/>
            <person name="Hildebrand F."/>
            <person name="Pallen M.J."/>
        </authorList>
    </citation>
    <scope>NUCLEOTIDE SEQUENCE</scope>
    <source>
        <strain evidence="12">4100</strain>
    </source>
</reference>
<evidence type="ECO:0000256" key="3">
    <source>
        <dbReference type="ARBA" id="ARBA00022723"/>
    </source>
</evidence>
<dbReference type="PANTHER" id="PTHR42914:SF1">
    <property type="entry name" value="7-CYANO-7-DEAZAGUANINE SYNTHASE"/>
    <property type="match status" value="1"/>
</dbReference>
<evidence type="ECO:0000256" key="4">
    <source>
        <dbReference type="ARBA" id="ARBA00022741"/>
    </source>
</evidence>
<dbReference type="Gene3D" id="3.40.50.620">
    <property type="entry name" value="HUPs"/>
    <property type="match status" value="1"/>
</dbReference>
<dbReference type="Pfam" id="PF06508">
    <property type="entry name" value="QueC"/>
    <property type="match status" value="1"/>
</dbReference>
<accession>A0A4V1LAL5</accession>
<evidence type="ECO:0000256" key="1">
    <source>
        <dbReference type="ARBA" id="ARBA00005061"/>
    </source>
</evidence>
<evidence type="ECO:0000256" key="9">
    <source>
        <dbReference type="ARBA" id="ARBA00039149"/>
    </source>
</evidence>
<dbReference type="SUPFAM" id="SSF52402">
    <property type="entry name" value="Adenine nucleotide alpha hydrolases-like"/>
    <property type="match status" value="1"/>
</dbReference>
<keyword evidence="3 11" id="KW-0479">Metal-binding</keyword>
<dbReference type="HAMAP" id="MF_01633">
    <property type="entry name" value="QueC"/>
    <property type="match status" value="1"/>
</dbReference>
<comment type="pathway">
    <text evidence="1 11">Purine metabolism; 7-cyano-7-deazaguanine biosynthesis.</text>
</comment>
<evidence type="ECO:0000256" key="10">
    <source>
        <dbReference type="ARBA" id="ARBA00047890"/>
    </source>
</evidence>
<evidence type="ECO:0000313" key="13">
    <source>
        <dbReference type="Proteomes" id="UP000711407"/>
    </source>
</evidence>
<dbReference type="InterPro" id="IPR018317">
    <property type="entry name" value="QueC"/>
</dbReference>
<comment type="caution">
    <text evidence="12">The sequence shown here is derived from an EMBL/GenBank/DDBJ whole genome shotgun (WGS) entry which is preliminary data.</text>
</comment>
<sequence>MSDTAKDTILVLSGGMDSTTMLYEFRQRIALAVTFDYGSNHNAREIECAAYNCRKLGVPHLVIPLGFIGRYFESSLLSGGDAVPTGHYDGENLRSTVVPFRNGIMLAVAAGLAESRGLAKVMIANHAGDHEIYPDCRPGFVKAMGEAISEGTFAPVVLDAPYTGLTKADIALRGLRLGLDYDHTYSCYKGGEKPCGECATCVEREEALAQAHKMLRACLKINVK</sequence>
<evidence type="ECO:0000256" key="2">
    <source>
        <dbReference type="ARBA" id="ARBA00022598"/>
    </source>
</evidence>
<dbReference type="GO" id="GO:0008270">
    <property type="term" value="F:zinc ion binding"/>
    <property type="evidence" value="ECO:0007669"/>
    <property type="project" value="UniProtKB-UniRule"/>
</dbReference>
<keyword evidence="5 11" id="KW-0671">Queuosine biosynthesis</keyword>
<dbReference type="InterPro" id="IPR014729">
    <property type="entry name" value="Rossmann-like_a/b/a_fold"/>
</dbReference>
<dbReference type="GO" id="GO:0016879">
    <property type="term" value="F:ligase activity, forming carbon-nitrogen bonds"/>
    <property type="evidence" value="ECO:0007669"/>
    <property type="project" value="UniProtKB-UniRule"/>
</dbReference>
<organism evidence="12 13">
    <name type="scientific">Candidatus Amulumruptor caecigallinarius</name>
    <dbReference type="NCBI Taxonomy" id="2109911"/>
    <lineage>
        <taxon>Bacteria</taxon>
        <taxon>Pseudomonadati</taxon>
        <taxon>Bacteroidota</taxon>
        <taxon>Bacteroidia</taxon>
        <taxon>Bacteroidales</taxon>
        <taxon>Muribaculaceae</taxon>
        <taxon>Candidatus Amulumruptor</taxon>
    </lineage>
</organism>
<feature type="binding site" evidence="11">
    <location>
        <position position="201"/>
    </location>
    <ligand>
        <name>Zn(2+)</name>
        <dbReference type="ChEBI" id="CHEBI:29105"/>
    </ligand>
</feature>
<dbReference type="CDD" id="cd01995">
    <property type="entry name" value="QueC-like"/>
    <property type="match status" value="1"/>
</dbReference>
<dbReference type="EC" id="6.3.4.20" evidence="9 11"/>
<comment type="function">
    <text evidence="11">Catalyzes the ATP-dependent conversion of 7-carboxy-7-deazaguanine (CDG) to 7-cyano-7-deazaguanine (preQ(0)).</text>
</comment>
<comment type="cofactor">
    <cofactor evidence="11">
        <name>Zn(2+)</name>
        <dbReference type="ChEBI" id="CHEBI:29105"/>
    </cofactor>
    <text evidence="11">Binds 1 zinc ion per subunit.</text>
</comment>
<evidence type="ECO:0000256" key="6">
    <source>
        <dbReference type="ARBA" id="ARBA00022833"/>
    </source>
</evidence>
<evidence type="ECO:0000256" key="11">
    <source>
        <dbReference type="HAMAP-Rule" id="MF_01633"/>
    </source>
</evidence>